<dbReference type="GO" id="GO:0008525">
    <property type="term" value="F:phosphatidylcholine transporter activity"/>
    <property type="evidence" value="ECO:0007669"/>
    <property type="project" value="TreeGrafter"/>
</dbReference>
<feature type="compositionally biased region" description="Polar residues" evidence="7">
    <location>
        <begin position="243"/>
        <end position="253"/>
    </location>
</feature>
<evidence type="ECO:0000256" key="2">
    <source>
        <dbReference type="ARBA" id="ARBA00010316"/>
    </source>
</evidence>
<keyword evidence="6" id="KW-0472">Membrane</keyword>
<organism evidence="9 10">
    <name type="scientific">Gouania willdenowi</name>
    <name type="common">Blunt-snouted clingfish</name>
    <name type="synonym">Lepadogaster willdenowi</name>
    <dbReference type="NCBI Taxonomy" id="441366"/>
    <lineage>
        <taxon>Eukaryota</taxon>
        <taxon>Metazoa</taxon>
        <taxon>Chordata</taxon>
        <taxon>Craniata</taxon>
        <taxon>Vertebrata</taxon>
        <taxon>Euteleostomi</taxon>
        <taxon>Actinopterygii</taxon>
        <taxon>Neopterygii</taxon>
        <taxon>Teleostei</taxon>
        <taxon>Neoteleostei</taxon>
        <taxon>Acanthomorphata</taxon>
        <taxon>Ovalentaria</taxon>
        <taxon>Blenniimorphae</taxon>
        <taxon>Blenniiformes</taxon>
        <taxon>Gobiesocoidei</taxon>
        <taxon>Gobiesocidae</taxon>
        <taxon>Gobiesocinae</taxon>
        <taxon>Gouania</taxon>
    </lineage>
</organism>
<protein>
    <submittedName>
        <fullName evidence="9">Membrane-associated phosphatidylinositol transfer protein 3-like</fullName>
    </submittedName>
</protein>
<dbReference type="GO" id="GO:0005737">
    <property type="term" value="C:cytoplasm"/>
    <property type="evidence" value="ECO:0007669"/>
    <property type="project" value="TreeGrafter"/>
</dbReference>
<dbReference type="InterPro" id="IPR023214">
    <property type="entry name" value="HAD_sf"/>
</dbReference>
<dbReference type="AlphaFoldDB" id="A0A8C5G3B6"/>
<dbReference type="Gene3D" id="3.40.50.1000">
    <property type="entry name" value="HAD superfamily/HAD-like"/>
    <property type="match status" value="1"/>
</dbReference>
<keyword evidence="4" id="KW-0106">Calcium</keyword>
<dbReference type="GO" id="GO:0008526">
    <property type="term" value="F:phosphatidylinositol transfer activity"/>
    <property type="evidence" value="ECO:0007669"/>
    <property type="project" value="TreeGrafter"/>
</dbReference>
<reference evidence="9" key="2">
    <citation type="submission" date="2025-08" db="UniProtKB">
        <authorList>
            <consortium name="Ensembl"/>
        </authorList>
    </citation>
    <scope>IDENTIFICATION</scope>
</reference>
<dbReference type="FunFam" id="3.40.50.1000:FF:000173">
    <property type="entry name" value="Membrane-associated phosphatidylinositol transfer protein 2"/>
    <property type="match status" value="1"/>
</dbReference>
<evidence type="ECO:0000256" key="3">
    <source>
        <dbReference type="ARBA" id="ARBA00022553"/>
    </source>
</evidence>
<dbReference type="SMART" id="SM01127">
    <property type="entry name" value="DDHD"/>
    <property type="match status" value="1"/>
</dbReference>
<dbReference type="GO" id="GO:0035091">
    <property type="term" value="F:phosphatidylinositol binding"/>
    <property type="evidence" value="ECO:0007669"/>
    <property type="project" value="TreeGrafter"/>
</dbReference>
<evidence type="ECO:0000313" key="10">
    <source>
        <dbReference type="Proteomes" id="UP000694680"/>
    </source>
</evidence>
<dbReference type="PANTHER" id="PTHR10658">
    <property type="entry name" value="PHOSPHATIDYLINOSITOL TRANSFER PROTEIN"/>
    <property type="match status" value="1"/>
</dbReference>
<sequence>SHDSWSQARVEANKQQHRTAQTSPLKWFSFFPPTPIQRKCKTHVLLLVVHGGNILDTAGGDPSTKAGDVATLASVLEKVTQAHFQAAAEHVMIKLVPCPAVCADAFSLVSNLNPYSYDESCVSSSVDHLPLAALPLLAIVSPRYQDAVATVIDRANQVYRSFLQSEDGQGFTGQVCLMGDCVGGVLCFDALCFSNHQRSGSPINSSRNNSTESLKVGAQRGFLLPSSQDNSVLLGHCSPGLSSSKRLSKSNIDISAPNEGQGGLQLSRKQSDSYDGDTSSSGQHSFFSSLMKESVEVRGGSSTSLVINPGRFDFEVSDCFLFGCPLGLVLAMRRTVLPSVQVSQLHPACSQIFNLFYPSDPSASRLEPLLQPLFHKLPPFAVPRYQRYPLGDGRTMLIGRTVGFNTVSFTMGLTSSFLEPTLMHFSIQHSTLLDYTGETLCEDHFYDLYIQSHPKVFLEGEQSHGGSASSPQSSPDGRTEKDGGDEGIRRASVTSVESEMSICSMGQLGNTIANISSTWWGSKRLDYALYCPDVLTAFPTVALPHLFHASYWESTDVAAFILRQLMRCDCVKTQKTDNLDSASFSPSSPREKWLRRRTHVKLRNVTSNHRVNDVIATEDGPQTLVGRFMYGPLDMVTLTGEKVDILLMTQPQSGRWVHFDTEVTNSSGRVTYTIPKSKRLSLGVYPIKMVVKGDQTTAEGYLTVLPTNMECVVFSIDGSFAASVSIMGSDPKVRPGAVDVVRHWQDLGYLIIYITGRPDMQKQRVVSWLSQHNFPHGMIFFSEGLVHDPLRQKTIFLKHLIQECHIKIISAYGSMKDISVYNMLGLSPSQIYIVGRPSKKYQNQCQFLSEGYAAHLSTLQFGHRARPKKSPSVRMVLRKGSFGLSAKPDFLCKRTHLRRTMSVQQPDPPCTPNPKPERAQSQPESDKDHCAGAGGGGIVGQTTWGRASMHRGDTTP</sequence>
<dbReference type="Ensembl" id="ENSGWIT00000013057.1">
    <property type="protein sequence ID" value="ENSGWIP00000011672.1"/>
    <property type="gene ID" value="ENSGWIG00000006638.1"/>
</dbReference>
<keyword evidence="3" id="KW-0597">Phosphoprotein</keyword>
<feature type="region of interest" description="Disordered" evidence="7">
    <location>
        <begin position="901"/>
        <end position="956"/>
    </location>
</feature>
<dbReference type="InterPro" id="IPR004177">
    <property type="entry name" value="DDHD_dom"/>
</dbReference>
<evidence type="ECO:0000256" key="4">
    <source>
        <dbReference type="ARBA" id="ARBA00022837"/>
    </source>
</evidence>
<feature type="region of interest" description="Disordered" evidence="7">
    <location>
        <begin position="243"/>
        <end position="285"/>
    </location>
</feature>
<feature type="compositionally biased region" description="Low complexity" evidence="7">
    <location>
        <begin position="276"/>
        <end position="285"/>
    </location>
</feature>
<dbReference type="Pfam" id="PF24695">
    <property type="entry name" value="PITM1-3"/>
    <property type="match status" value="1"/>
</dbReference>
<comment type="subcellular location">
    <subcellularLocation>
        <location evidence="1">Endomembrane system</location>
        <topology evidence="1">Peripheral membrane protein</topology>
    </subcellularLocation>
</comment>
<evidence type="ECO:0000256" key="7">
    <source>
        <dbReference type="SAM" id="MobiDB-lite"/>
    </source>
</evidence>
<dbReference type="InterPro" id="IPR001666">
    <property type="entry name" value="PI_transfer"/>
</dbReference>
<dbReference type="InterPro" id="IPR031315">
    <property type="entry name" value="LNS2/PITP"/>
</dbReference>
<dbReference type="Proteomes" id="UP000694680">
    <property type="component" value="Chromosome 13"/>
</dbReference>
<dbReference type="SUPFAM" id="SSF56784">
    <property type="entry name" value="HAD-like"/>
    <property type="match status" value="1"/>
</dbReference>
<feature type="compositionally biased region" description="Low complexity" evidence="7">
    <location>
        <begin position="464"/>
        <end position="475"/>
    </location>
</feature>
<evidence type="ECO:0000256" key="6">
    <source>
        <dbReference type="ARBA" id="ARBA00023136"/>
    </source>
</evidence>
<feature type="region of interest" description="Disordered" evidence="7">
    <location>
        <begin position="460"/>
        <end position="495"/>
    </location>
</feature>
<dbReference type="InterPro" id="IPR036412">
    <property type="entry name" value="HAD-like_sf"/>
</dbReference>
<keyword evidence="10" id="KW-1185">Reference proteome</keyword>
<accession>A0A8C5G3B6</accession>
<dbReference type="Pfam" id="PF24694">
    <property type="entry name" value="LNS2_PITM1-3"/>
    <property type="match status" value="1"/>
</dbReference>
<evidence type="ECO:0000256" key="1">
    <source>
        <dbReference type="ARBA" id="ARBA00004184"/>
    </source>
</evidence>
<dbReference type="PROSITE" id="PS51043">
    <property type="entry name" value="DDHD"/>
    <property type="match status" value="1"/>
</dbReference>
<dbReference type="GO" id="GO:0012505">
    <property type="term" value="C:endomembrane system"/>
    <property type="evidence" value="ECO:0007669"/>
    <property type="project" value="UniProtKB-SubCell"/>
</dbReference>
<gene>
    <name evidence="9" type="primary">LOC114474850</name>
</gene>
<proteinExistence type="inferred from homology"/>
<feature type="domain" description="DDHD" evidence="8">
    <location>
        <begin position="312"/>
        <end position="567"/>
    </location>
</feature>
<reference evidence="9" key="3">
    <citation type="submission" date="2025-09" db="UniProtKB">
        <authorList>
            <consortium name="Ensembl"/>
        </authorList>
    </citation>
    <scope>IDENTIFICATION</scope>
</reference>
<dbReference type="Pfam" id="PF02862">
    <property type="entry name" value="DDHD"/>
    <property type="match status" value="1"/>
</dbReference>
<dbReference type="SMART" id="SM00775">
    <property type="entry name" value="LNS2"/>
    <property type="match status" value="1"/>
</dbReference>
<evidence type="ECO:0000256" key="5">
    <source>
        <dbReference type="ARBA" id="ARBA00023121"/>
    </source>
</evidence>
<name>A0A8C5G3B6_GOUWI</name>
<reference evidence="9" key="1">
    <citation type="submission" date="2020-06" db="EMBL/GenBank/DDBJ databases">
        <authorList>
            <consortium name="Wellcome Sanger Institute Data Sharing"/>
        </authorList>
    </citation>
    <scope>NUCLEOTIDE SEQUENCE [LARGE SCALE GENOMIC DNA]</scope>
</reference>
<dbReference type="GO" id="GO:0046872">
    <property type="term" value="F:metal ion binding"/>
    <property type="evidence" value="ECO:0007669"/>
    <property type="project" value="InterPro"/>
</dbReference>
<feature type="compositionally biased region" description="Basic and acidic residues" evidence="7">
    <location>
        <begin position="477"/>
        <end position="489"/>
    </location>
</feature>
<dbReference type="GO" id="GO:0031210">
    <property type="term" value="F:phosphatidylcholine binding"/>
    <property type="evidence" value="ECO:0007669"/>
    <property type="project" value="TreeGrafter"/>
</dbReference>
<comment type="similarity">
    <text evidence="2">Belongs to the PtdIns transfer protein family. PI transfer class IIA subfamily.</text>
</comment>
<keyword evidence="5" id="KW-0446">Lipid-binding</keyword>
<evidence type="ECO:0000313" key="9">
    <source>
        <dbReference type="Ensembl" id="ENSGWIP00000011672.1"/>
    </source>
</evidence>
<evidence type="ECO:0000259" key="8">
    <source>
        <dbReference type="PROSITE" id="PS51043"/>
    </source>
</evidence>
<dbReference type="PANTHER" id="PTHR10658:SF27">
    <property type="entry name" value="PHOSPHATIDYLINOSITOL TRANSFER PROTEIN BETA ISOFORM"/>
    <property type="match status" value="1"/>
</dbReference>